<evidence type="ECO:0000256" key="1">
    <source>
        <dbReference type="ARBA" id="ARBA00001946"/>
    </source>
</evidence>
<dbReference type="CDD" id="cd05117">
    <property type="entry name" value="STKc_CAMK"/>
    <property type="match status" value="1"/>
</dbReference>
<proteinExistence type="inferred from homology"/>
<comment type="cofactor">
    <cofactor evidence="1">
        <name>Mg(2+)</name>
        <dbReference type="ChEBI" id="CHEBI:18420"/>
    </cofactor>
</comment>
<comment type="subunit">
    <text evidence="2">Monomer.</text>
</comment>
<protein>
    <recommendedName>
        <fullName evidence="3">non-specific serine/threonine protein kinase</fullName>
        <ecNumber evidence="3">2.7.11.1</ecNumber>
    </recommendedName>
</protein>
<dbReference type="GO" id="GO:0005509">
    <property type="term" value="F:calcium ion binding"/>
    <property type="evidence" value="ECO:0007669"/>
    <property type="project" value="InterPro"/>
</dbReference>
<feature type="domain" description="EF-hand" evidence="16">
    <location>
        <begin position="413"/>
        <end position="448"/>
    </location>
</feature>
<dbReference type="Gene3D" id="1.10.510.10">
    <property type="entry name" value="Transferase(Phosphotransferase) domain 1"/>
    <property type="match status" value="1"/>
</dbReference>
<evidence type="ECO:0000256" key="14">
    <source>
        <dbReference type="ARBA" id="ARBA00048679"/>
    </source>
</evidence>
<accession>A0AAU9JSD9</accession>
<comment type="catalytic activity">
    <reaction evidence="13">
        <text>L-threonyl-[protein] + ATP = O-phospho-L-threonyl-[protein] + ADP + H(+)</text>
        <dbReference type="Rhea" id="RHEA:46608"/>
        <dbReference type="Rhea" id="RHEA-COMP:11060"/>
        <dbReference type="Rhea" id="RHEA-COMP:11605"/>
        <dbReference type="ChEBI" id="CHEBI:15378"/>
        <dbReference type="ChEBI" id="CHEBI:30013"/>
        <dbReference type="ChEBI" id="CHEBI:30616"/>
        <dbReference type="ChEBI" id="CHEBI:61977"/>
        <dbReference type="ChEBI" id="CHEBI:456216"/>
        <dbReference type="EC" id="2.7.11.1"/>
    </reaction>
</comment>
<comment type="similarity">
    <text evidence="12">Belongs to the protein kinase superfamily. Ser/Thr protein kinase family. CDPK subfamily.</text>
</comment>
<feature type="domain" description="EF-hand" evidence="16">
    <location>
        <begin position="339"/>
        <end position="374"/>
    </location>
</feature>
<dbReference type="EC" id="2.7.11.1" evidence="3"/>
<keyword evidence="8" id="KW-0547">Nucleotide-binding</keyword>
<dbReference type="EMBL" id="CAJZBQ010000044">
    <property type="protein sequence ID" value="CAG9328010.1"/>
    <property type="molecule type" value="Genomic_DNA"/>
</dbReference>
<dbReference type="FunFam" id="1.10.510.10:FF:000571">
    <property type="entry name" value="Maternal embryonic leucine zipper kinase"/>
    <property type="match status" value="1"/>
</dbReference>
<evidence type="ECO:0000256" key="8">
    <source>
        <dbReference type="ARBA" id="ARBA00022741"/>
    </source>
</evidence>
<evidence type="ECO:0000256" key="4">
    <source>
        <dbReference type="ARBA" id="ARBA00022527"/>
    </source>
</evidence>
<reference evidence="17" key="1">
    <citation type="submission" date="2021-09" db="EMBL/GenBank/DDBJ databases">
        <authorList>
            <consortium name="AG Swart"/>
            <person name="Singh M."/>
            <person name="Singh A."/>
            <person name="Seah K."/>
            <person name="Emmerich C."/>
        </authorList>
    </citation>
    <scope>NUCLEOTIDE SEQUENCE</scope>
    <source>
        <strain evidence="17">ATCC30299</strain>
    </source>
</reference>
<evidence type="ECO:0000256" key="13">
    <source>
        <dbReference type="ARBA" id="ARBA00047899"/>
    </source>
</evidence>
<evidence type="ECO:0000256" key="7">
    <source>
        <dbReference type="ARBA" id="ARBA00022737"/>
    </source>
</evidence>
<keyword evidence="7" id="KW-0677">Repeat</keyword>
<feature type="domain" description="Protein kinase" evidence="15">
    <location>
        <begin position="42"/>
        <end position="293"/>
    </location>
</feature>
<dbReference type="Gene3D" id="1.10.238.10">
    <property type="entry name" value="EF-hand"/>
    <property type="match status" value="2"/>
</dbReference>
<dbReference type="InterPro" id="IPR000719">
    <property type="entry name" value="Prot_kinase_dom"/>
</dbReference>
<dbReference type="InterPro" id="IPR011009">
    <property type="entry name" value="Kinase-like_dom_sf"/>
</dbReference>
<comment type="caution">
    <text evidence="17">The sequence shown here is derived from an EMBL/GenBank/DDBJ whole genome shotgun (WGS) entry which is preliminary data.</text>
</comment>
<dbReference type="InterPro" id="IPR018247">
    <property type="entry name" value="EF_Hand_1_Ca_BS"/>
</dbReference>
<keyword evidence="11" id="KW-0067">ATP-binding</keyword>
<dbReference type="GO" id="GO:0005524">
    <property type="term" value="F:ATP binding"/>
    <property type="evidence" value="ECO:0007669"/>
    <property type="project" value="UniProtKB-KW"/>
</dbReference>
<dbReference type="InterPro" id="IPR011992">
    <property type="entry name" value="EF-hand-dom_pair"/>
</dbReference>
<evidence type="ECO:0000256" key="6">
    <source>
        <dbReference type="ARBA" id="ARBA00022723"/>
    </source>
</evidence>
<dbReference type="PROSITE" id="PS50222">
    <property type="entry name" value="EF_HAND_2"/>
    <property type="match status" value="2"/>
</dbReference>
<keyword evidence="18" id="KW-1185">Reference proteome</keyword>
<evidence type="ECO:0000313" key="18">
    <source>
        <dbReference type="Proteomes" id="UP001162131"/>
    </source>
</evidence>
<evidence type="ECO:0000259" key="16">
    <source>
        <dbReference type="PROSITE" id="PS50222"/>
    </source>
</evidence>
<comment type="catalytic activity">
    <reaction evidence="14">
        <text>L-seryl-[protein] + ATP = O-phospho-L-seryl-[protein] + ADP + H(+)</text>
        <dbReference type="Rhea" id="RHEA:17989"/>
        <dbReference type="Rhea" id="RHEA-COMP:9863"/>
        <dbReference type="Rhea" id="RHEA-COMP:11604"/>
        <dbReference type="ChEBI" id="CHEBI:15378"/>
        <dbReference type="ChEBI" id="CHEBI:29999"/>
        <dbReference type="ChEBI" id="CHEBI:30616"/>
        <dbReference type="ChEBI" id="CHEBI:83421"/>
        <dbReference type="ChEBI" id="CHEBI:456216"/>
        <dbReference type="EC" id="2.7.11.1"/>
    </reaction>
</comment>
<gene>
    <name evidence="17" type="ORF">BSTOLATCC_MIC44629</name>
</gene>
<evidence type="ECO:0000256" key="5">
    <source>
        <dbReference type="ARBA" id="ARBA00022679"/>
    </source>
</evidence>
<dbReference type="Proteomes" id="UP001162131">
    <property type="component" value="Unassembled WGS sequence"/>
</dbReference>
<dbReference type="PANTHER" id="PTHR24349">
    <property type="entry name" value="SERINE/THREONINE-PROTEIN KINASE"/>
    <property type="match status" value="1"/>
</dbReference>
<dbReference type="Gene3D" id="3.30.200.20">
    <property type="entry name" value="Phosphorylase Kinase, domain 1"/>
    <property type="match status" value="1"/>
</dbReference>
<dbReference type="AlphaFoldDB" id="A0AAU9JSD9"/>
<dbReference type="InterPro" id="IPR002048">
    <property type="entry name" value="EF_hand_dom"/>
</dbReference>
<dbReference type="SMART" id="SM00054">
    <property type="entry name" value="EFh"/>
    <property type="match status" value="4"/>
</dbReference>
<evidence type="ECO:0000256" key="11">
    <source>
        <dbReference type="ARBA" id="ARBA00022840"/>
    </source>
</evidence>
<sequence>MGCGHFRNNVEMRPVAVRRVEDLLIRPNTFVHRNLHWFGDIYNLNKLQGSGEFTEVYECTHKKSGKLRAVKIYKKAILHLNNNRDFFQREIEVLKYLDHPYIIKLYELFEDQSQYYIVMEYTRGTELFQEILEHRTFTEYEVAVIARSILLCFSYLHEMNIVIRDLKPESIIIDGVQIKLIGLGNSCKIIPGKRISDPQSVTYYVAPEVIHGSYNEKCDLWSLGVIVYTLFTGFPPFTGDTDEEIIENVKAGRYKMVEHLWNVSDEGKDFISQLLQKENKRPSAKEALNHPFIQKAKYNHSQTAEPVQAALNNLMTYPRKNKLAETILTYIASQLFYQSDISSLVEIFLILDADNDGKIDKDDLVEGLKKFLGKEVGGAEEAENIIRIVDTGNYGYISYTEFIKAAIDYNTLVSAENLNAAFDMFDQEGDKQITASELKIALQADERVADNVWTEMVASADIDGGGILDQNEFRLLFVSDK</sequence>
<dbReference type="FunFam" id="1.10.238.10:FF:000003">
    <property type="entry name" value="Calmodulin A"/>
    <property type="match status" value="1"/>
</dbReference>
<organism evidence="17 18">
    <name type="scientific">Blepharisma stoltei</name>
    <dbReference type="NCBI Taxonomy" id="1481888"/>
    <lineage>
        <taxon>Eukaryota</taxon>
        <taxon>Sar</taxon>
        <taxon>Alveolata</taxon>
        <taxon>Ciliophora</taxon>
        <taxon>Postciliodesmatophora</taxon>
        <taxon>Heterotrichea</taxon>
        <taxon>Heterotrichida</taxon>
        <taxon>Blepharismidae</taxon>
        <taxon>Blepharisma</taxon>
    </lineage>
</organism>
<dbReference type="PROSITE" id="PS00018">
    <property type="entry name" value="EF_HAND_1"/>
    <property type="match status" value="2"/>
</dbReference>
<dbReference type="PROSITE" id="PS50011">
    <property type="entry name" value="PROTEIN_KINASE_DOM"/>
    <property type="match status" value="1"/>
</dbReference>
<evidence type="ECO:0000256" key="10">
    <source>
        <dbReference type="ARBA" id="ARBA00022837"/>
    </source>
</evidence>
<dbReference type="CDD" id="cd00051">
    <property type="entry name" value="EFh"/>
    <property type="match status" value="2"/>
</dbReference>
<dbReference type="InterPro" id="IPR050205">
    <property type="entry name" value="CDPK_Ser/Thr_kinases"/>
</dbReference>
<dbReference type="Pfam" id="PF13499">
    <property type="entry name" value="EF-hand_7"/>
    <property type="match status" value="1"/>
</dbReference>
<evidence type="ECO:0000256" key="2">
    <source>
        <dbReference type="ARBA" id="ARBA00011245"/>
    </source>
</evidence>
<keyword evidence="6" id="KW-0479">Metal-binding</keyword>
<name>A0AAU9JSD9_9CILI</name>
<dbReference type="Pfam" id="PF00069">
    <property type="entry name" value="Pkinase"/>
    <property type="match status" value="1"/>
</dbReference>
<evidence type="ECO:0000259" key="15">
    <source>
        <dbReference type="PROSITE" id="PS50011"/>
    </source>
</evidence>
<keyword evidence="5" id="KW-0808">Transferase</keyword>
<evidence type="ECO:0000256" key="9">
    <source>
        <dbReference type="ARBA" id="ARBA00022777"/>
    </source>
</evidence>
<evidence type="ECO:0000313" key="17">
    <source>
        <dbReference type="EMBL" id="CAG9328010.1"/>
    </source>
</evidence>
<dbReference type="SUPFAM" id="SSF56112">
    <property type="entry name" value="Protein kinase-like (PK-like)"/>
    <property type="match status" value="1"/>
</dbReference>
<keyword evidence="4" id="KW-0723">Serine/threonine-protein kinase</keyword>
<evidence type="ECO:0000256" key="12">
    <source>
        <dbReference type="ARBA" id="ARBA00024334"/>
    </source>
</evidence>
<keyword evidence="9" id="KW-0418">Kinase</keyword>
<evidence type="ECO:0000256" key="3">
    <source>
        <dbReference type="ARBA" id="ARBA00012513"/>
    </source>
</evidence>
<keyword evidence="10" id="KW-0106">Calcium</keyword>
<dbReference type="GO" id="GO:0004674">
    <property type="term" value="F:protein serine/threonine kinase activity"/>
    <property type="evidence" value="ECO:0007669"/>
    <property type="project" value="UniProtKB-KW"/>
</dbReference>
<dbReference type="FunFam" id="3.30.200.20:FF:000315">
    <property type="entry name" value="Calcium-dependent protein kinase 3"/>
    <property type="match status" value="1"/>
</dbReference>
<dbReference type="SUPFAM" id="SSF47473">
    <property type="entry name" value="EF-hand"/>
    <property type="match status" value="1"/>
</dbReference>